<proteinExistence type="predicted"/>
<accession>A0ABP4Y6Y4</accession>
<dbReference type="Proteomes" id="UP001500851">
    <property type="component" value="Unassembled WGS sequence"/>
</dbReference>
<name>A0ABP4Y6Y4_9MICO</name>
<organism evidence="1 2">
    <name type="scientific">Leucobacter iarius</name>
    <dbReference type="NCBI Taxonomy" id="333963"/>
    <lineage>
        <taxon>Bacteria</taxon>
        <taxon>Bacillati</taxon>
        <taxon>Actinomycetota</taxon>
        <taxon>Actinomycetes</taxon>
        <taxon>Micrococcales</taxon>
        <taxon>Microbacteriaceae</taxon>
        <taxon>Leucobacter</taxon>
    </lineage>
</organism>
<gene>
    <name evidence="1" type="ORF">GCM10009768_31360</name>
</gene>
<keyword evidence="2" id="KW-1185">Reference proteome</keyword>
<dbReference type="EMBL" id="BAAAOB010000006">
    <property type="protein sequence ID" value="GAA1800126.1"/>
    <property type="molecule type" value="Genomic_DNA"/>
</dbReference>
<comment type="caution">
    <text evidence="1">The sequence shown here is derived from an EMBL/GenBank/DDBJ whole genome shotgun (WGS) entry which is preliminary data.</text>
</comment>
<reference evidence="2" key="1">
    <citation type="journal article" date="2019" name="Int. J. Syst. Evol. Microbiol.">
        <title>The Global Catalogue of Microorganisms (GCM) 10K type strain sequencing project: providing services to taxonomists for standard genome sequencing and annotation.</title>
        <authorList>
            <consortium name="The Broad Institute Genomics Platform"/>
            <consortium name="The Broad Institute Genome Sequencing Center for Infectious Disease"/>
            <person name="Wu L."/>
            <person name="Ma J."/>
        </authorList>
    </citation>
    <scope>NUCLEOTIDE SEQUENCE [LARGE SCALE GENOMIC DNA]</scope>
    <source>
        <strain evidence="2">JCM 14736</strain>
    </source>
</reference>
<sequence>MITTGQIAARSEGDRLPLLTLEEFFDDNGREDSFAPNRWGFGRPPLAEIAERLHLLQADADVAWVRVELHTDTEIDEPDGAVLGESIVIGTTAPAAELEARLDADWLRSDGIVESDESSLQDFCEVPAVDGHARIVFLVWG</sequence>
<dbReference type="RefSeq" id="WP_344033571.1">
    <property type="nucleotide sequence ID" value="NZ_BAAAOB010000006.1"/>
</dbReference>
<evidence type="ECO:0000313" key="1">
    <source>
        <dbReference type="EMBL" id="GAA1800126.1"/>
    </source>
</evidence>
<protein>
    <submittedName>
        <fullName evidence="1">Uncharacterized protein</fullName>
    </submittedName>
</protein>
<evidence type="ECO:0000313" key="2">
    <source>
        <dbReference type="Proteomes" id="UP001500851"/>
    </source>
</evidence>